<feature type="compositionally biased region" description="Pro residues" evidence="1">
    <location>
        <begin position="188"/>
        <end position="198"/>
    </location>
</feature>
<dbReference type="InterPro" id="IPR023578">
    <property type="entry name" value="Ras_GEF_dom_sf"/>
</dbReference>
<feature type="region of interest" description="Disordered" evidence="1">
    <location>
        <begin position="154"/>
        <end position="198"/>
    </location>
</feature>
<evidence type="ECO:0008006" key="4">
    <source>
        <dbReference type="Google" id="ProtNLM"/>
    </source>
</evidence>
<evidence type="ECO:0000313" key="3">
    <source>
        <dbReference type="Proteomes" id="UP000001811"/>
    </source>
</evidence>
<organism evidence="2 3">
    <name type="scientific">Oryctolagus cuniculus</name>
    <name type="common">Rabbit</name>
    <dbReference type="NCBI Taxonomy" id="9986"/>
    <lineage>
        <taxon>Eukaryota</taxon>
        <taxon>Metazoa</taxon>
        <taxon>Chordata</taxon>
        <taxon>Craniata</taxon>
        <taxon>Vertebrata</taxon>
        <taxon>Euteleostomi</taxon>
        <taxon>Mammalia</taxon>
        <taxon>Eutheria</taxon>
        <taxon>Euarchontoglires</taxon>
        <taxon>Glires</taxon>
        <taxon>Lagomorpha</taxon>
        <taxon>Leporidae</taxon>
        <taxon>Oryctolagus</taxon>
    </lineage>
</organism>
<feature type="compositionally biased region" description="Low complexity" evidence="1">
    <location>
        <begin position="73"/>
        <end position="85"/>
    </location>
</feature>
<reference evidence="2 3" key="1">
    <citation type="journal article" date="2011" name="Nature">
        <title>A high-resolution map of human evolutionary constraint using 29 mammals.</title>
        <authorList>
            <person name="Lindblad-Toh K."/>
            <person name="Garber M."/>
            <person name="Zuk O."/>
            <person name="Lin M.F."/>
            <person name="Parker B.J."/>
            <person name="Washietl S."/>
            <person name="Kheradpour P."/>
            <person name="Ernst J."/>
            <person name="Jordan G."/>
            <person name="Mauceli E."/>
            <person name="Ward L.D."/>
            <person name="Lowe C.B."/>
            <person name="Holloway A.K."/>
            <person name="Clamp M."/>
            <person name="Gnerre S."/>
            <person name="Alfoldi J."/>
            <person name="Beal K."/>
            <person name="Chang J."/>
            <person name="Clawson H."/>
            <person name="Cuff J."/>
            <person name="Di Palma F."/>
            <person name="Fitzgerald S."/>
            <person name="Flicek P."/>
            <person name="Guttman M."/>
            <person name="Hubisz M.J."/>
            <person name="Jaffe D.B."/>
            <person name="Jungreis I."/>
            <person name="Kent W.J."/>
            <person name="Kostka D."/>
            <person name="Lara M."/>
            <person name="Martins A.L."/>
            <person name="Massingham T."/>
            <person name="Moltke I."/>
            <person name="Raney B.J."/>
            <person name="Rasmussen M.D."/>
            <person name="Robinson J."/>
            <person name="Stark A."/>
            <person name="Vilella A.J."/>
            <person name="Wen J."/>
            <person name="Xie X."/>
            <person name="Zody M.C."/>
            <person name="Baldwin J."/>
            <person name="Bloom T."/>
            <person name="Chin C.W."/>
            <person name="Heiman D."/>
            <person name="Nicol R."/>
            <person name="Nusbaum C."/>
            <person name="Young S."/>
            <person name="Wilkinson J."/>
            <person name="Worley K.C."/>
            <person name="Kovar C.L."/>
            <person name="Muzny D.M."/>
            <person name="Gibbs R.A."/>
            <person name="Cree A."/>
            <person name="Dihn H.H."/>
            <person name="Fowler G."/>
            <person name="Jhangiani S."/>
            <person name="Joshi V."/>
            <person name="Lee S."/>
            <person name="Lewis L.R."/>
            <person name="Nazareth L.V."/>
            <person name="Okwuonu G."/>
            <person name="Santibanez J."/>
            <person name="Warren W.C."/>
            <person name="Mardis E.R."/>
            <person name="Weinstock G.M."/>
            <person name="Wilson R.K."/>
            <person name="Delehaunty K."/>
            <person name="Dooling D."/>
            <person name="Fronik C."/>
            <person name="Fulton L."/>
            <person name="Fulton B."/>
            <person name="Graves T."/>
            <person name="Minx P."/>
            <person name="Sodergren E."/>
            <person name="Birney E."/>
            <person name="Margulies E.H."/>
            <person name="Herrero J."/>
            <person name="Green E.D."/>
            <person name="Haussler D."/>
            <person name="Siepel A."/>
            <person name="Goldman N."/>
            <person name="Pollard K.S."/>
            <person name="Pedersen J.S."/>
            <person name="Lander E.S."/>
            <person name="Kellis M."/>
        </authorList>
    </citation>
    <scope>NUCLEOTIDE SEQUENCE [LARGE SCALE GENOMIC DNA]</scope>
    <source>
        <strain evidence="3">Thorbecke</strain>
    </source>
</reference>
<feature type="compositionally biased region" description="Pro residues" evidence="1">
    <location>
        <begin position="86"/>
        <end position="99"/>
    </location>
</feature>
<dbReference type="GeneTree" id="ENSGT00940000160483"/>
<dbReference type="Ensembl" id="ENSOCUT00000061314.1">
    <property type="protein sequence ID" value="ENSOCUP00000035009.1"/>
    <property type="gene ID" value="ENSOCUG00000034250.1"/>
</dbReference>
<reference evidence="2" key="3">
    <citation type="submission" date="2025-09" db="UniProtKB">
        <authorList>
            <consortium name="Ensembl"/>
        </authorList>
    </citation>
    <scope>IDENTIFICATION</scope>
    <source>
        <strain evidence="2">Thorbecke</strain>
    </source>
</reference>
<dbReference type="Proteomes" id="UP000001811">
    <property type="component" value="Unplaced"/>
</dbReference>
<dbReference type="Gene3D" id="1.20.870.10">
    <property type="entry name" value="Son of sevenless (SoS) protein Chain: S domain 1"/>
    <property type="match status" value="1"/>
</dbReference>
<keyword evidence="3" id="KW-1185">Reference proteome</keyword>
<dbReference type="Bgee" id="ENSOCUG00000034250">
    <property type="expression patterns" value="Expressed in blood and 17 other cell types or tissues"/>
</dbReference>
<sequence>MACTLDLDKGCTVEELLRGCIEAFDDSGKVRDPQLVRMFLMMHPWYIPSSQLAAKLLHIYPWWARRGPAAPQRPGSARRGSSLGSPSPPLGTQAPPPGCRPRLGAALRLAGVPNPTLRPAWTPALAGLPGCGSCLRPPPIATCFPLTTPPAASLDPGGAFLNPFSELPSQARVQAPPPEGLPGRRPRPQPPSELRPRA</sequence>
<evidence type="ECO:0000256" key="1">
    <source>
        <dbReference type="SAM" id="MobiDB-lite"/>
    </source>
</evidence>
<dbReference type="SMR" id="A0A5F9CMZ2"/>
<protein>
    <recommendedName>
        <fullName evidence="4">RAS guanyl releasing protein 2</fullName>
    </recommendedName>
</protein>
<dbReference type="STRING" id="9986.ENSOCUP00000035009"/>
<reference evidence="2" key="2">
    <citation type="submission" date="2025-08" db="UniProtKB">
        <authorList>
            <consortium name="Ensembl"/>
        </authorList>
    </citation>
    <scope>IDENTIFICATION</scope>
    <source>
        <strain evidence="2">Thorbecke</strain>
    </source>
</reference>
<evidence type="ECO:0000313" key="2">
    <source>
        <dbReference type="Ensembl" id="ENSOCUP00000035009.1"/>
    </source>
</evidence>
<name>A0A5F9CMZ2_RABIT</name>
<proteinExistence type="predicted"/>
<dbReference type="InParanoid" id="A0A5F9CMZ2"/>
<dbReference type="AlphaFoldDB" id="A0A5F9CMZ2"/>
<accession>A0A5F9CMZ2</accession>
<dbReference type="SUPFAM" id="SSF48366">
    <property type="entry name" value="Ras GEF"/>
    <property type="match status" value="1"/>
</dbReference>
<feature type="region of interest" description="Disordered" evidence="1">
    <location>
        <begin position="70"/>
        <end position="102"/>
    </location>
</feature>